<organism evidence="1 2">
    <name type="scientific">Zancudomyces culisetae</name>
    <name type="common">Gut fungus</name>
    <name type="synonym">Smittium culisetae</name>
    <dbReference type="NCBI Taxonomy" id="1213189"/>
    <lineage>
        <taxon>Eukaryota</taxon>
        <taxon>Fungi</taxon>
        <taxon>Fungi incertae sedis</taxon>
        <taxon>Zoopagomycota</taxon>
        <taxon>Kickxellomycotina</taxon>
        <taxon>Harpellomycetes</taxon>
        <taxon>Harpellales</taxon>
        <taxon>Legeriomycetaceae</taxon>
        <taxon>Zancudomyces</taxon>
    </lineage>
</organism>
<reference evidence="2" key="1">
    <citation type="submission" date="2017-01" db="EMBL/GenBank/DDBJ databases">
        <authorList>
            <person name="Wang Y."/>
            <person name="White M."/>
            <person name="Kvist S."/>
            <person name="Moncalvo J.-M."/>
        </authorList>
    </citation>
    <scope>NUCLEOTIDE SEQUENCE [LARGE SCALE GENOMIC DNA]</scope>
    <source>
        <strain evidence="2">COL-18-3</strain>
    </source>
</reference>
<comment type="caution">
    <text evidence="1">The sequence shown here is derived from an EMBL/GenBank/DDBJ whole genome shotgun (WGS) entry which is preliminary data.</text>
</comment>
<protein>
    <submittedName>
        <fullName evidence="1">Uncharacterized protein</fullName>
    </submittedName>
</protein>
<sequence length="108" mass="12031">MMCIKLVADNLVSERTDKKRKCLEGEKEKEKERIMLTEVGINGTAAEEVAKIGNGNGDGDDDGDGDNRVKVHEEGYLCLGYDVFTTKEPCPKSLKEELQNIELINNQN</sequence>
<keyword evidence="2" id="KW-1185">Reference proteome</keyword>
<accession>A0A1R1PF34</accession>
<evidence type="ECO:0000313" key="1">
    <source>
        <dbReference type="EMBL" id="OMH79513.1"/>
    </source>
</evidence>
<dbReference type="Proteomes" id="UP000188320">
    <property type="component" value="Unassembled WGS sequence"/>
</dbReference>
<dbReference type="OrthoDB" id="3180714at2759"/>
<evidence type="ECO:0000313" key="2">
    <source>
        <dbReference type="Proteomes" id="UP000188320"/>
    </source>
</evidence>
<gene>
    <name evidence="1" type="ORF">AX774_g7072</name>
</gene>
<name>A0A1R1PF34_ZANCU</name>
<dbReference type="EMBL" id="LSSK01001530">
    <property type="protein sequence ID" value="OMH79513.1"/>
    <property type="molecule type" value="Genomic_DNA"/>
</dbReference>
<dbReference type="AlphaFoldDB" id="A0A1R1PF34"/>
<proteinExistence type="predicted"/>